<protein>
    <submittedName>
        <fullName evidence="1">DUF4249 domain-containing protein</fullName>
    </submittedName>
</protein>
<keyword evidence="2" id="KW-1185">Reference proteome</keyword>
<dbReference type="KEGG" id="echi:FKX85_18480"/>
<dbReference type="OrthoDB" id="1062680at2"/>
<dbReference type="AlphaFoldDB" id="A0A514CM71"/>
<dbReference type="Pfam" id="PF14054">
    <property type="entry name" value="DUF4249"/>
    <property type="match status" value="1"/>
</dbReference>
<proteinExistence type="predicted"/>
<accession>A0A514CM71</accession>
<name>A0A514CM71_9BACT</name>
<evidence type="ECO:0000313" key="1">
    <source>
        <dbReference type="EMBL" id="QDH80922.1"/>
    </source>
</evidence>
<organism evidence="1 2">
    <name type="scientific">Echinicola soli</name>
    <dbReference type="NCBI Taxonomy" id="2591634"/>
    <lineage>
        <taxon>Bacteria</taxon>
        <taxon>Pseudomonadati</taxon>
        <taxon>Bacteroidota</taxon>
        <taxon>Cytophagia</taxon>
        <taxon>Cytophagales</taxon>
        <taxon>Cyclobacteriaceae</taxon>
        <taxon>Echinicola</taxon>
    </lineage>
</organism>
<dbReference type="EMBL" id="CP041253">
    <property type="protein sequence ID" value="QDH80922.1"/>
    <property type="molecule type" value="Genomic_DNA"/>
</dbReference>
<evidence type="ECO:0000313" key="2">
    <source>
        <dbReference type="Proteomes" id="UP000316614"/>
    </source>
</evidence>
<dbReference type="InterPro" id="IPR025345">
    <property type="entry name" value="DUF4249"/>
</dbReference>
<dbReference type="Proteomes" id="UP000316614">
    <property type="component" value="Chromosome"/>
</dbReference>
<reference evidence="1 2" key="1">
    <citation type="submission" date="2019-06" db="EMBL/GenBank/DDBJ databases">
        <title>Echinicola alkalisoli sp. nov. isolated from saline soil.</title>
        <authorList>
            <person name="Sun J.-Q."/>
            <person name="Xu L."/>
        </authorList>
    </citation>
    <scope>NUCLEOTIDE SEQUENCE [LARGE SCALE GENOMIC DNA]</scope>
    <source>
        <strain evidence="1 2">LN3S3</strain>
    </source>
</reference>
<dbReference type="RefSeq" id="WP_141616142.1">
    <property type="nucleotide sequence ID" value="NZ_CP041253.1"/>
</dbReference>
<sequence>MKINQLLYSLIISSLLLNSCREPYDPEINQEDLGILVVEGHIETGGEATVIKLSTTGSLNDVLTSYIPVSNAQVFIESQSGETFPLPSTEEGIYSEAHSLSNDQQYRLNIEVPDQGLYQSDWLTPLISPEIEEVGIKRAEDERSSAEVYISTHGDDEVRFFAWEYEETWVFNPELITFLKYDPALDSIVYRDSPEERIDRCWRTEYSNTINIASSAQYQDEYIYEKVLQNVPFGSDKFTRRYSINVHQRAISKEAFTFYEILDKNTNDMGDIFSPLPSNLSTNVHFQGNGNHKAIGMVTAGASTSRRVYFDRSDIGYWIVSNPFYAGCELNSDTVFLAEVTAIFSSGRTVPITSVEGMGSGGIIGYRSGSRRCADCTLRGTNIQPDFWEN</sequence>
<gene>
    <name evidence="1" type="ORF">FKX85_18480</name>
</gene>